<dbReference type="PROSITE" id="PS50011">
    <property type="entry name" value="PROTEIN_KINASE_DOM"/>
    <property type="match status" value="1"/>
</dbReference>
<evidence type="ECO:0000256" key="2">
    <source>
        <dbReference type="ARBA" id="ARBA00004479"/>
    </source>
</evidence>
<dbReference type="GO" id="GO:0009791">
    <property type="term" value="P:post-embryonic development"/>
    <property type="evidence" value="ECO:0007669"/>
    <property type="project" value="UniProtKB-ARBA"/>
</dbReference>
<dbReference type="FunFam" id="3.30.200.20:FF:000432">
    <property type="entry name" value="LRR receptor-like serine/threonine-protein kinase EFR"/>
    <property type="match status" value="1"/>
</dbReference>
<feature type="transmembrane region" description="Helical" evidence="23">
    <location>
        <begin position="656"/>
        <end position="680"/>
    </location>
</feature>
<dbReference type="InterPro" id="IPR055414">
    <property type="entry name" value="LRR_R13L4/SHOC2-like"/>
</dbReference>
<dbReference type="KEGG" id="mcha:111015046"/>
<dbReference type="InterPro" id="IPR001611">
    <property type="entry name" value="Leu-rich_rpt"/>
</dbReference>
<keyword evidence="8" id="KW-0433">Leucine-rich repeat</keyword>
<dbReference type="Gene3D" id="1.10.510.10">
    <property type="entry name" value="Transferase(Phosphotransferase) domain 1"/>
    <property type="match status" value="1"/>
</dbReference>
<keyword evidence="26" id="KW-1185">Reference proteome</keyword>
<dbReference type="Pfam" id="PF00560">
    <property type="entry name" value="LRR_1"/>
    <property type="match status" value="7"/>
</dbReference>
<dbReference type="FunFam" id="1.10.510.10:FF:000358">
    <property type="entry name" value="Putative leucine-rich repeat receptor-like serine/threonine-protein kinase"/>
    <property type="match status" value="1"/>
</dbReference>
<dbReference type="InterPro" id="IPR017441">
    <property type="entry name" value="Protein_kinase_ATP_BS"/>
</dbReference>
<evidence type="ECO:0000256" key="18">
    <source>
        <dbReference type="ARBA" id="ARBA00023170"/>
    </source>
</evidence>
<dbReference type="PROSITE" id="PS00107">
    <property type="entry name" value="PROTEIN_KINASE_ATP"/>
    <property type="match status" value="1"/>
</dbReference>
<dbReference type="InterPro" id="IPR003591">
    <property type="entry name" value="Leu-rich_rpt_typical-subtyp"/>
</dbReference>
<dbReference type="GeneID" id="111015046"/>
<dbReference type="PROSITE" id="PS00108">
    <property type="entry name" value="PROTEIN_KINASE_ST"/>
    <property type="match status" value="1"/>
</dbReference>
<keyword evidence="18" id="KW-0675">Receptor</keyword>
<keyword evidence="9" id="KW-0808">Transferase</keyword>
<keyword evidence="6" id="KW-0723">Serine/threonine-protein kinase</keyword>
<dbReference type="SMART" id="SM00369">
    <property type="entry name" value="LRR_TYP"/>
    <property type="match status" value="9"/>
</dbReference>
<keyword evidence="17 23" id="KW-0472">Membrane</keyword>
<dbReference type="Pfam" id="PF08263">
    <property type="entry name" value="LRRNT_2"/>
    <property type="match status" value="1"/>
</dbReference>
<dbReference type="Gene3D" id="3.80.10.10">
    <property type="entry name" value="Ribonuclease Inhibitor"/>
    <property type="match status" value="3"/>
</dbReference>
<proteinExistence type="inferred from homology"/>
<evidence type="ECO:0000256" key="19">
    <source>
        <dbReference type="ARBA" id="ARBA00023180"/>
    </source>
</evidence>
<keyword evidence="12" id="KW-0677">Repeat</keyword>
<dbReference type="FunFam" id="3.80.10.10:FF:000288">
    <property type="entry name" value="LRR receptor-like serine/threonine-protein kinase EFR"/>
    <property type="match status" value="1"/>
</dbReference>
<dbReference type="AlphaFoldDB" id="A0A6J1CXA7"/>
<feature type="binding site" evidence="22">
    <location>
        <position position="741"/>
    </location>
    <ligand>
        <name>ATP</name>
        <dbReference type="ChEBI" id="CHEBI:30616"/>
    </ligand>
</feature>
<dbReference type="InterPro" id="IPR008271">
    <property type="entry name" value="Ser/Thr_kinase_AS"/>
</dbReference>
<dbReference type="InterPro" id="IPR001245">
    <property type="entry name" value="Ser-Thr/Tyr_kinase_cat_dom"/>
</dbReference>
<keyword evidence="11 24" id="KW-0732">Signal</keyword>
<evidence type="ECO:0000256" key="15">
    <source>
        <dbReference type="ARBA" id="ARBA00022840"/>
    </source>
</evidence>
<keyword evidence="14" id="KW-0418">Kinase</keyword>
<accession>A0A6J1CXA7</accession>
<dbReference type="SUPFAM" id="SSF56112">
    <property type="entry name" value="Protein kinase-like (PK-like)"/>
    <property type="match status" value="1"/>
</dbReference>
<dbReference type="GO" id="GO:0005886">
    <property type="term" value="C:plasma membrane"/>
    <property type="evidence" value="ECO:0007669"/>
    <property type="project" value="UniProtKB-SubCell"/>
</dbReference>
<dbReference type="InterPro" id="IPR011009">
    <property type="entry name" value="Kinase-like_dom_sf"/>
</dbReference>
<evidence type="ECO:0000256" key="23">
    <source>
        <dbReference type="SAM" id="Phobius"/>
    </source>
</evidence>
<evidence type="ECO:0000256" key="8">
    <source>
        <dbReference type="ARBA" id="ARBA00022614"/>
    </source>
</evidence>
<evidence type="ECO:0000256" key="22">
    <source>
        <dbReference type="PROSITE-ProRule" id="PRU10141"/>
    </source>
</evidence>
<dbReference type="Gene3D" id="3.30.200.20">
    <property type="entry name" value="Phosphorylase Kinase, domain 1"/>
    <property type="match status" value="1"/>
</dbReference>
<keyword evidence="10 23" id="KW-0812">Transmembrane</keyword>
<keyword evidence="7" id="KW-0597">Phosphoprotein</keyword>
<evidence type="ECO:0000313" key="27">
    <source>
        <dbReference type="RefSeq" id="XP_022145647.1"/>
    </source>
</evidence>
<evidence type="ECO:0000256" key="4">
    <source>
        <dbReference type="ARBA" id="ARBA00012513"/>
    </source>
</evidence>
<comment type="similarity">
    <text evidence="3">Belongs to the protein kinase superfamily. Ser/Thr protein kinase family.</text>
</comment>
<evidence type="ECO:0000256" key="1">
    <source>
        <dbReference type="ARBA" id="ARBA00004162"/>
    </source>
</evidence>
<dbReference type="GO" id="GO:0005524">
    <property type="term" value="F:ATP binding"/>
    <property type="evidence" value="ECO:0007669"/>
    <property type="project" value="UniProtKB-UniRule"/>
</dbReference>
<keyword evidence="19" id="KW-0325">Glycoprotein</keyword>
<evidence type="ECO:0000259" key="25">
    <source>
        <dbReference type="PROSITE" id="PS50011"/>
    </source>
</evidence>
<dbReference type="PANTHER" id="PTHR48056">
    <property type="entry name" value="LRR RECEPTOR-LIKE SERINE/THREONINE-PROTEIN KINASE-RELATED"/>
    <property type="match status" value="1"/>
</dbReference>
<evidence type="ECO:0000256" key="12">
    <source>
        <dbReference type="ARBA" id="ARBA00022737"/>
    </source>
</evidence>
<sequence>MRHDCCNIKRILCILLYDIFLMSMSSAFRNIPTLGDESDRLALLDLKGRILNDPLRIMSSWNDSLHFCDWIGVTCNTTIGRVLVLNLEARKLTGSIASSLGNLTHLTEIRLGDNNFHGRIPQELGQLLLLRHLNLSFNNFDGEIPANISHCTKLVVLELSINGLIGQIPYQFLSLTKLERLGFGGNNLTGTIPPWIGNFSSISHLSFALNTFQGNIPSELGHLSKLEFFTVYGNYLIGTVPPSIYNITSLTYFSLTQNRLQGTLPPNVGFILPNLRVFAGGVNNFRGPIPTSLANISNLQVLDFAENSLTGMLPDDLGILTDLVRLNFDDNQLGSGKISDLNLIRSLANCTSLRVLGLARNRLGGTLPPSIGNLTNQLTILTLGSNMLSGSIPAGIENLINLQVLGLEYNYVNGNVPPNIGKLQNLVFLHLNGNDLTGLIPSSIGNLSSLTKLFMEDNKLEGSIPPSLGGCKSLQALDLSGNYLSGTIPKEVLGLSSLSIYLALNHNSLTGPLASEVGKLVSLTLLDVSENKLSGDIPSNLGKCISMEQLYMGGNQFEGTIPRSLEALRGLEELNLSSNNLSGPIPQFLSKLLLLKHLNLSYNNLEGEVPKEGIFSNSTLISLIGNNNLCDGLQELHLPPCTHNRTHSYKFLAPNVLTPVVSTLTFLIILLSILFLFVMLKKSRKNALSSSSSKDLPSQISYLELNKSTNGFSVENLIGSGSFGSVYKGVLSNDGLVVAIKVLNLQQQGASKSFVDECKALTSIRHRNLLKIATSCSSTDKEGNEFKALVFDFMSNGNLDGWLHPTHLGKNQRRLSLIQRLNIAIDIANAMDYLHNYCETPIVHCDLKPGNVLLDDDMVAHVGDFGLARFILEGSNESSFGQTMSLALKGSIGYIPPEYGTGGKISIEGDIFSYGILLLEMITGKRPTDEVFGDGVDIHLYIAMALPQHALDIIDPSLLFEETRQQEKENEDKIQEIAIMGEEDGREIEQRSMEECVISVMKIGLSCSSTTPRERMPMKIVVNKLQACRSSYLSQV</sequence>
<dbReference type="Pfam" id="PF23598">
    <property type="entry name" value="LRR_14"/>
    <property type="match status" value="1"/>
</dbReference>
<evidence type="ECO:0000256" key="10">
    <source>
        <dbReference type="ARBA" id="ARBA00022692"/>
    </source>
</evidence>
<dbReference type="Pfam" id="PF07714">
    <property type="entry name" value="PK_Tyr_Ser-Thr"/>
    <property type="match status" value="1"/>
</dbReference>
<evidence type="ECO:0000256" key="16">
    <source>
        <dbReference type="ARBA" id="ARBA00022989"/>
    </source>
</evidence>
<evidence type="ECO:0000256" key="20">
    <source>
        <dbReference type="ARBA" id="ARBA00047899"/>
    </source>
</evidence>
<dbReference type="SMART" id="SM00220">
    <property type="entry name" value="S_TKc"/>
    <property type="match status" value="1"/>
</dbReference>
<dbReference type="GO" id="GO:0033612">
    <property type="term" value="F:receptor serine/threonine kinase binding"/>
    <property type="evidence" value="ECO:0007669"/>
    <property type="project" value="TreeGrafter"/>
</dbReference>
<evidence type="ECO:0000256" key="6">
    <source>
        <dbReference type="ARBA" id="ARBA00022527"/>
    </source>
</evidence>
<evidence type="ECO:0000256" key="14">
    <source>
        <dbReference type="ARBA" id="ARBA00022777"/>
    </source>
</evidence>
<evidence type="ECO:0000256" key="11">
    <source>
        <dbReference type="ARBA" id="ARBA00022729"/>
    </source>
</evidence>
<feature type="domain" description="Protein kinase" evidence="25">
    <location>
        <begin position="712"/>
        <end position="1033"/>
    </location>
</feature>
<dbReference type="FunFam" id="3.80.10.10:FF:000233">
    <property type="entry name" value="Leucine-rich repeat receptor-like protein kinase TDR"/>
    <property type="match status" value="1"/>
</dbReference>
<organism evidence="26 27">
    <name type="scientific">Momordica charantia</name>
    <name type="common">Bitter gourd</name>
    <name type="synonym">Balsam pear</name>
    <dbReference type="NCBI Taxonomy" id="3673"/>
    <lineage>
        <taxon>Eukaryota</taxon>
        <taxon>Viridiplantae</taxon>
        <taxon>Streptophyta</taxon>
        <taxon>Embryophyta</taxon>
        <taxon>Tracheophyta</taxon>
        <taxon>Spermatophyta</taxon>
        <taxon>Magnoliopsida</taxon>
        <taxon>eudicotyledons</taxon>
        <taxon>Gunneridae</taxon>
        <taxon>Pentapetalae</taxon>
        <taxon>rosids</taxon>
        <taxon>fabids</taxon>
        <taxon>Cucurbitales</taxon>
        <taxon>Cucurbitaceae</taxon>
        <taxon>Momordiceae</taxon>
        <taxon>Momordica</taxon>
    </lineage>
</organism>
<evidence type="ECO:0000256" key="13">
    <source>
        <dbReference type="ARBA" id="ARBA00022741"/>
    </source>
</evidence>
<dbReference type="OrthoDB" id="676979at2759"/>
<dbReference type="InterPro" id="IPR013210">
    <property type="entry name" value="LRR_N_plant-typ"/>
</dbReference>
<feature type="chain" id="PRO_5026993036" description="non-specific serine/threonine protein kinase" evidence="24">
    <location>
        <begin position="28"/>
        <end position="1036"/>
    </location>
</feature>
<evidence type="ECO:0000256" key="9">
    <source>
        <dbReference type="ARBA" id="ARBA00022679"/>
    </source>
</evidence>
<protein>
    <recommendedName>
        <fullName evidence="4">non-specific serine/threonine protein kinase</fullName>
        <ecNumber evidence="4">2.7.11.1</ecNumber>
    </recommendedName>
</protein>
<evidence type="ECO:0000256" key="3">
    <source>
        <dbReference type="ARBA" id="ARBA00008684"/>
    </source>
</evidence>
<dbReference type="GO" id="GO:0004674">
    <property type="term" value="F:protein serine/threonine kinase activity"/>
    <property type="evidence" value="ECO:0007669"/>
    <property type="project" value="UniProtKB-KW"/>
</dbReference>
<feature type="signal peptide" evidence="24">
    <location>
        <begin position="1"/>
        <end position="27"/>
    </location>
</feature>
<dbReference type="InterPro" id="IPR032675">
    <property type="entry name" value="LRR_dom_sf"/>
</dbReference>
<name>A0A6J1CXA7_MOMCH</name>
<evidence type="ECO:0000256" key="7">
    <source>
        <dbReference type="ARBA" id="ARBA00022553"/>
    </source>
</evidence>
<dbReference type="PANTHER" id="PTHR48056:SF89">
    <property type="entry name" value="OS06G0585982 PROTEIN"/>
    <property type="match status" value="1"/>
</dbReference>
<evidence type="ECO:0000313" key="26">
    <source>
        <dbReference type="Proteomes" id="UP000504603"/>
    </source>
</evidence>
<evidence type="ECO:0000256" key="5">
    <source>
        <dbReference type="ARBA" id="ARBA00022475"/>
    </source>
</evidence>
<keyword evidence="15 22" id="KW-0067">ATP-binding</keyword>
<evidence type="ECO:0000256" key="17">
    <source>
        <dbReference type="ARBA" id="ARBA00023136"/>
    </source>
</evidence>
<comment type="catalytic activity">
    <reaction evidence="21">
        <text>L-seryl-[protein] + ATP = O-phospho-L-seryl-[protein] + ADP + H(+)</text>
        <dbReference type="Rhea" id="RHEA:17989"/>
        <dbReference type="Rhea" id="RHEA-COMP:9863"/>
        <dbReference type="Rhea" id="RHEA-COMP:11604"/>
        <dbReference type="ChEBI" id="CHEBI:15378"/>
        <dbReference type="ChEBI" id="CHEBI:29999"/>
        <dbReference type="ChEBI" id="CHEBI:30616"/>
        <dbReference type="ChEBI" id="CHEBI:83421"/>
        <dbReference type="ChEBI" id="CHEBI:456216"/>
        <dbReference type="EC" id="2.7.11.1"/>
    </reaction>
</comment>
<gene>
    <name evidence="27" type="primary">LOC111015046</name>
</gene>
<comment type="subcellular location">
    <subcellularLocation>
        <location evidence="1">Cell membrane</location>
        <topology evidence="1">Single-pass membrane protein</topology>
    </subcellularLocation>
    <subcellularLocation>
        <location evidence="2">Membrane</location>
        <topology evidence="2">Single-pass type I membrane protein</topology>
    </subcellularLocation>
</comment>
<dbReference type="InterPro" id="IPR050647">
    <property type="entry name" value="Plant_LRR-RLKs"/>
</dbReference>
<dbReference type="SUPFAM" id="SSF52058">
    <property type="entry name" value="L domain-like"/>
    <property type="match status" value="2"/>
</dbReference>
<dbReference type="Proteomes" id="UP000504603">
    <property type="component" value="Unplaced"/>
</dbReference>
<keyword evidence="13 22" id="KW-0547">Nucleotide-binding</keyword>
<comment type="catalytic activity">
    <reaction evidence="20">
        <text>L-threonyl-[protein] + ATP = O-phospho-L-threonyl-[protein] + ADP + H(+)</text>
        <dbReference type="Rhea" id="RHEA:46608"/>
        <dbReference type="Rhea" id="RHEA-COMP:11060"/>
        <dbReference type="Rhea" id="RHEA-COMP:11605"/>
        <dbReference type="ChEBI" id="CHEBI:15378"/>
        <dbReference type="ChEBI" id="CHEBI:30013"/>
        <dbReference type="ChEBI" id="CHEBI:30616"/>
        <dbReference type="ChEBI" id="CHEBI:61977"/>
        <dbReference type="ChEBI" id="CHEBI:456216"/>
        <dbReference type="EC" id="2.7.11.1"/>
    </reaction>
</comment>
<dbReference type="RefSeq" id="XP_022145647.1">
    <property type="nucleotide sequence ID" value="XM_022289955.1"/>
</dbReference>
<keyword evidence="16 23" id="KW-1133">Transmembrane helix</keyword>
<reference evidence="27" key="1">
    <citation type="submission" date="2025-08" db="UniProtKB">
        <authorList>
            <consortium name="RefSeq"/>
        </authorList>
    </citation>
    <scope>IDENTIFICATION</scope>
    <source>
        <strain evidence="27">OHB3-1</strain>
    </source>
</reference>
<evidence type="ECO:0000256" key="21">
    <source>
        <dbReference type="ARBA" id="ARBA00048679"/>
    </source>
</evidence>
<dbReference type="InterPro" id="IPR000719">
    <property type="entry name" value="Prot_kinase_dom"/>
</dbReference>
<dbReference type="EC" id="2.7.11.1" evidence="4"/>
<evidence type="ECO:0000256" key="24">
    <source>
        <dbReference type="SAM" id="SignalP"/>
    </source>
</evidence>
<keyword evidence="5" id="KW-1003">Cell membrane</keyword>